<dbReference type="InterPro" id="IPR013087">
    <property type="entry name" value="Znf_C2H2_type"/>
</dbReference>
<proteinExistence type="predicted"/>
<evidence type="ECO:0000256" key="2">
    <source>
        <dbReference type="ARBA" id="ARBA00022737"/>
    </source>
</evidence>
<feature type="domain" description="C2H2-type" evidence="5">
    <location>
        <begin position="668"/>
        <end position="689"/>
    </location>
</feature>
<feature type="domain" description="C2H2-type" evidence="5">
    <location>
        <begin position="735"/>
        <end position="756"/>
    </location>
</feature>
<evidence type="ECO:0000313" key="6">
    <source>
        <dbReference type="EMBL" id="VEN52490.1"/>
    </source>
</evidence>
<dbReference type="GO" id="GO:0008270">
    <property type="term" value="F:zinc ion binding"/>
    <property type="evidence" value="ECO:0007669"/>
    <property type="project" value="UniProtKB-KW"/>
</dbReference>
<dbReference type="PROSITE" id="PS00028">
    <property type="entry name" value="ZINC_FINGER_C2H2_1"/>
    <property type="match status" value="9"/>
</dbReference>
<feature type="domain" description="C2H2-type" evidence="5">
    <location>
        <begin position="333"/>
        <end position="354"/>
    </location>
</feature>
<feature type="domain" description="C2H2-type" evidence="5">
    <location>
        <begin position="111"/>
        <end position="132"/>
    </location>
</feature>
<evidence type="ECO:0000256" key="3">
    <source>
        <dbReference type="ARBA" id="ARBA00022771"/>
    </source>
</evidence>
<dbReference type="GO" id="GO:0045944">
    <property type="term" value="P:positive regulation of transcription by RNA polymerase II"/>
    <property type="evidence" value="ECO:0007669"/>
    <property type="project" value="TreeGrafter"/>
</dbReference>
<dbReference type="GO" id="GO:0005634">
    <property type="term" value="C:nucleus"/>
    <property type="evidence" value="ECO:0007669"/>
    <property type="project" value="TreeGrafter"/>
</dbReference>
<keyword evidence="2" id="KW-0677">Repeat</keyword>
<sequence length="861" mass="99812">MEWNDTANTAVLKLIKLYREREVLWNGKLKDYKNKNKPHDVLLQLHLDIEKSIITKNQDQDIYESVGSNKDHVIDHMIVHDNKKCVLDHTKRNPCNADASMSSKTDKLWTCGHCNAKFQSKRALDDHEVRKHPDFVSSVTTELHECTKCTFKTTVKEKGITSKNQDQDIYESVDSKSFSCYSCNYTAFSKDHLIDHMIIHDNKIYVSDHTKRSRCNANASMSSETDEACTCGQCDVTFKEKRSLDDHVVRKHPEFVTSVTSKLHQCTKCTFKTVKKILLDNHVVRKHPDFVTSVTSKLHECTNCTFKTVIKSHFERHLLKHPELASDFKLGTCIHCNATFKEKRNLDNHVIRKHPDFVTSVTSKLHECTKCTYKTVIKTNFDRHLLEHPEVVSDFKLHNCIHCNATFKSKLSLDNHVLRKHPEFGTSVTSKLHECTKCTFKTVVKTDFDKHLLKHPEVASDFKLSTCMHCSATFKGKRYLDNHVFRKHPEFGTSLTSKLHECTKCTFKTVIKLHFDRHLLKHPEIVSDFKPSTCIHCNATFKTRLLLDDHVVRKHPEFGTSVTRKLHECTKCTFKTVIKIDFDRHLLKHPEIASDFKLRTCIHCNATFKEKRYLDNHVFRKHPEFGTSVTSKLHECTKCTFKTVIKLHFDRHLLKHPEIVSDFKPSTCIHCNATFKTKLLLDDHVVRQHPAFGTSVTSKLHECTKCTFKTVIKIDFDRHLLKHPEVASNFKLGTCMHCNATFQSKLALNDHVVRKHPEFVTSVTSKLHECTKCTFKTVRKSHFDRHLLKHPEIASDFKLRTCIHCNATYQSKMALNDHVVRKHPEFVTSITSKLYECTKCTFKTVIKNDFDRHLLKHPEVA</sequence>
<dbReference type="PANTHER" id="PTHR24403">
    <property type="entry name" value="ZINC FINGER PROTEIN"/>
    <property type="match status" value="1"/>
</dbReference>
<dbReference type="SMART" id="SM00355">
    <property type="entry name" value="ZnF_C2H2"/>
    <property type="match status" value="21"/>
</dbReference>
<organism evidence="6 7">
    <name type="scientific">Callosobruchus maculatus</name>
    <name type="common">Southern cowpea weevil</name>
    <name type="synonym">Pulse bruchid</name>
    <dbReference type="NCBI Taxonomy" id="64391"/>
    <lineage>
        <taxon>Eukaryota</taxon>
        <taxon>Metazoa</taxon>
        <taxon>Ecdysozoa</taxon>
        <taxon>Arthropoda</taxon>
        <taxon>Hexapoda</taxon>
        <taxon>Insecta</taxon>
        <taxon>Pterygota</taxon>
        <taxon>Neoptera</taxon>
        <taxon>Endopterygota</taxon>
        <taxon>Coleoptera</taxon>
        <taxon>Polyphaga</taxon>
        <taxon>Cucujiformia</taxon>
        <taxon>Chrysomeloidea</taxon>
        <taxon>Chrysomelidae</taxon>
        <taxon>Bruchinae</taxon>
        <taxon>Bruchini</taxon>
        <taxon>Callosobruchus</taxon>
    </lineage>
</organism>
<evidence type="ECO:0000259" key="5">
    <source>
        <dbReference type="PROSITE" id="PS00028"/>
    </source>
</evidence>
<feature type="domain" description="C2H2-type" evidence="5">
    <location>
        <begin position="534"/>
        <end position="555"/>
    </location>
</feature>
<keyword evidence="7" id="KW-1185">Reference proteome</keyword>
<accession>A0A653CXL7</accession>
<feature type="domain" description="C2H2-type" evidence="5">
    <location>
        <begin position="229"/>
        <end position="252"/>
    </location>
</feature>
<dbReference type="InterPro" id="IPR050688">
    <property type="entry name" value="Zinc_finger/UBP_domain"/>
</dbReference>
<evidence type="ECO:0000256" key="4">
    <source>
        <dbReference type="ARBA" id="ARBA00022833"/>
    </source>
</evidence>
<dbReference type="AlphaFoldDB" id="A0A653CXL7"/>
<feature type="domain" description="C2H2-type" evidence="5">
    <location>
        <begin position="601"/>
        <end position="622"/>
    </location>
</feature>
<dbReference type="OrthoDB" id="3561125at2759"/>
<gene>
    <name evidence="6" type="ORF">CALMAC_LOCUS12602</name>
</gene>
<evidence type="ECO:0000256" key="1">
    <source>
        <dbReference type="ARBA" id="ARBA00022723"/>
    </source>
</evidence>
<reference evidence="6 7" key="1">
    <citation type="submission" date="2019-01" db="EMBL/GenBank/DDBJ databases">
        <authorList>
            <person name="Sayadi A."/>
        </authorList>
    </citation>
    <scope>NUCLEOTIDE SEQUENCE [LARGE SCALE GENOMIC DNA]</scope>
</reference>
<protein>
    <recommendedName>
        <fullName evidence="5">C2H2-type domain-containing protein</fullName>
    </recommendedName>
</protein>
<name>A0A653CXL7_CALMS</name>
<feature type="domain" description="C2H2-type" evidence="5">
    <location>
        <begin position="400"/>
        <end position="421"/>
    </location>
</feature>
<dbReference type="Proteomes" id="UP000410492">
    <property type="component" value="Unassembled WGS sequence"/>
</dbReference>
<dbReference type="Gene3D" id="3.30.160.60">
    <property type="entry name" value="Classic Zinc Finger"/>
    <property type="match status" value="9"/>
</dbReference>
<keyword evidence="4" id="KW-0862">Zinc</keyword>
<dbReference type="EMBL" id="CAACVG010009207">
    <property type="protein sequence ID" value="VEN52490.1"/>
    <property type="molecule type" value="Genomic_DNA"/>
</dbReference>
<keyword evidence="3" id="KW-0863">Zinc-finger</keyword>
<evidence type="ECO:0000313" key="7">
    <source>
        <dbReference type="Proteomes" id="UP000410492"/>
    </source>
</evidence>
<keyword evidence="1" id="KW-0479">Metal-binding</keyword>
<feature type="domain" description="C2H2-type" evidence="5">
    <location>
        <begin position="467"/>
        <end position="488"/>
    </location>
</feature>
<dbReference type="PANTHER" id="PTHR24403:SF67">
    <property type="entry name" value="FI01116P-RELATED"/>
    <property type="match status" value="1"/>
</dbReference>